<dbReference type="Proteomes" id="UP000299102">
    <property type="component" value="Unassembled WGS sequence"/>
</dbReference>
<organism evidence="2 3">
    <name type="scientific">Eumeta variegata</name>
    <name type="common">Bagworm moth</name>
    <name type="synonym">Eumeta japonica</name>
    <dbReference type="NCBI Taxonomy" id="151549"/>
    <lineage>
        <taxon>Eukaryota</taxon>
        <taxon>Metazoa</taxon>
        <taxon>Ecdysozoa</taxon>
        <taxon>Arthropoda</taxon>
        <taxon>Hexapoda</taxon>
        <taxon>Insecta</taxon>
        <taxon>Pterygota</taxon>
        <taxon>Neoptera</taxon>
        <taxon>Endopterygota</taxon>
        <taxon>Lepidoptera</taxon>
        <taxon>Glossata</taxon>
        <taxon>Ditrysia</taxon>
        <taxon>Tineoidea</taxon>
        <taxon>Psychidae</taxon>
        <taxon>Oiketicinae</taxon>
        <taxon>Eumeta</taxon>
    </lineage>
</organism>
<comment type="caution">
    <text evidence="2">The sequence shown here is derived from an EMBL/GenBank/DDBJ whole genome shotgun (WGS) entry which is preliminary data.</text>
</comment>
<reference evidence="2 3" key="1">
    <citation type="journal article" date="2019" name="Commun. Biol.">
        <title>The bagworm genome reveals a unique fibroin gene that provides high tensile strength.</title>
        <authorList>
            <person name="Kono N."/>
            <person name="Nakamura H."/>
            <person name="Ohtoshi R."/>
            <person name="Tomita M."/>
            <person name="Numata K."/>
            <person name="Arakawa K."/>
        </authorList>
    </citation>
    <scope>NUCLEOTIDE SEQUENCE [LARGE SCALE GENOMIC DNA]</scope>
</reference>
<dbReference type="EMBL" id="BGZK01003087">
    <property type="protein sequence ID" value="GBP98204.1"/>
    <property type="molecule type" value="Genomic_DNA"/>
</dbReference>
<gene>
    <name evidence="2" type="ORF">EVAR_70883_1</name>
</gene>
<evidence type="ECO:0000313" key="3">
    <source>
        <dbReference type="Proteomes" id="UP000299102"/>
    </source>
</evidence>
<proteinExistence type="predicted"/>
<dbReference type="AlphaFoldDB" id="A0A4C2AGI2"/>
<name>A0A4C2AGI2_EUMVA</name>
<keyword evidence="3" id="KW-1185">Reference proteome</keyword>
<accession>A0A4C2AGI2</accession>
<feature type="region of interest" description="Disordered" evidence="1">
    <location>
        <begin position="1"/>
        <end position="27"/>
    </location>
</feature>
<sequence>MTWTRGDFTNSKDKPKGAPTPAESAGKASLRRIKNLDMWSITNVVVITHGILEINAAPQTPLVERRATQRYHPQQDGILQAWLGTLTARRLDSVQRRLRHEDRLRLR</sequence>
<evidence type="ECO:0000313" key="2">
    <source>
        <dbReference type="EMBL" id="GBP98204.1"/>
    </source>
</evidence>
<protein>
    <submittedName>
        <fullName evidence="2">Uncharacterized protein</fullName>
    </submittedName>
</protein>
<evidence type="ECO:0000256" key="1">
    <source>
        <dbReference type="SAM" id="MobiDB-lite"/>
    </source>
</evidence>